<dbReference type="PANTHER" id="PTHR42837">
    <property type="entry name" value="REGULATOR OF SIGMA-E PROTEASE RSEP"/>
    <property type="match status" value="1"/>
</dbReference>
<gene>
    <name evidence="13" type="ORF">COT12_01300</name>
</gene>
<dbReference type="CDD" id="cd06163">
    <property type="entry name" value="S2P-M50_PDZ_RseP-like"/>
    <property type="match status" value="1"/>
</dbReference>
<dbReference type="AlphaFoldDB" id="A0A2M6YCG4"/>
<sequence>MGHFIAAKLAKIKVEEFAFGFPPRIWSKKKGETVYAINAIPIGGYVKMLGELEESQSKRSFSQKKPGTRAMVSVAGVLMNVVLAWLILTIGFAIGMSPLVSSPDSIPGKKLSTSIIVAGVESKSVAEIASLQSGDRLISASSPGEQKTVFSSASEVTAYTDSHEGKKVDLVYARDDQQKLAEVTLATDSSTPLGVSIVEDSAVRTAWYFAPIVAFREISRIIGINFVFLKSFFTQLFSHGEISKDVGGPVAIYIFTGMAVKAGTMVVL</sequence>
<accession>A0A2M6YCG4</accession>
<evidence type="ECO:0000313" key="14">
    <source>
        <dbReference type="Proteomes" id="UP000229896"/>
    </source>
</evidence>
<keyword evidence="10 11" id="KW-0472">Membrane</keyword>
<dbReference type="GO" id="GO:0006508">
    <property type="term" value="P:proteolysis"/>
    <property type="evidence" value="ECO:0007669"/>
    <property type="project" value="UniProtKB-KW"/>
</dbReference>
<dbReference type="InterPro" id="IPR004387">
    <property type="entry name" value="Pept_M50_Zn"/>
</dbReference>
<dbReference type="GO" id="GO:0004222">
    <property type="term" value="F:metalloendopeptidase activity"/>
    <property type="evidence" value="ECO:0007669"/>
    <property type="project" value="InterPro"/>
</dbReference>
<reference evidence="14" key="1">
    <citation type="submission" date="2017-09" db="EMBL/GenBank/DDBJ databases">
        <title>Depth-based differentiation of microbial function through sediment-hosted aquifers and enrichment of novel symbionts in the deep terrestrial subsurface.</title>
        <authorList>
            <person name="Probst A.J."/>
            <person name="Ladd B."/>
            <person name="Jarett J.K."/>
            <person name="Geller-Mcgrath D.E."/>
            <person name="Sieber C.M.K."/>
            <person name="Emerson J.B."/>
            <person name="Anantharaman K."/>
            <person name="Thomas B.C."/>
            <person name="Malmstrom R."/>
            <person name="Stieglmeier M."/>
            <person name="Klingl A."/>
            <person name="Woyke T."/>
            <person name="Ryan C.M."/>
            <person name="Banfield J.F."/>
        </authorList>
    </citation>
    <scope>NUCLEOTIDE SEQUENCE [LARGE SCALE GENOMIC DNA]</scope>
</reference>
<organism evidence="13 14">
    <name type="scientific">Candidatus Berkelbacteria bacterium CG08_land_8_20_14_0_20_39_8</name>
    <dbReference type="NCBI Taxonomy" id="1974511"/>
    <lineage>
        <taxon>Bacteria</taxon>
        <taxon>Candidatus Berkelbacteria</taxon>
    </lineage>
</organism>
<dbReference type="Gene3D" id="2.30.42.10">
    <property type="match status" value="1"/>
</dbReference>
<keyword evidence="5 11" id="KW-0812">Transmembrane</keyword>
<evidence type="ECO:0000256" key="4">
    <source>
        <dbReference type="ARBA" id="ARBA00022670"/>
    </source>
</evidence>
<dbReference type="PANTHER" id="PTHR42837:SF2">
    <property type="entry name" value="MEMBRANE METALLOPROTEASE ARASP2, CHLOROPLASTIC-RELATED"/>
    <property type="match status" value="1"/>
</dbReference>
<keyword evidence="6" id="KW-0378">Hydrolase</keyword>
<evidence type="ECO:0000313" key="13">
    <source>
        <dbReference type="EMBL" id="PIU24387.1"/>
    </source>
</evidence>
<comment type="caution">
    <text evidence="13">The sequence shown here is derived from an EMBL/GenBank/DDBJ whole genome shotgun (WGS) entry which is preliminary data.</text>
</comment>
<evidence type="ECO:0000256" key="5">
    <source>
        <dbReference type="ARBA" id="ARBA00022692"/>
    </source>
</evidence>
<comment type="subcellular location">
    <subcellularLocation>
        <location evidence="2">Membrane</location>
        <topology evidence="2">Multi-pass membrane protein</topology>
    </subcellularLocation>
</comment>
<evidence type="ECO:0000256" key="10">
    <source>
        <dbReference type="ARBA" id="ARBA00023136"/>
    </source>
</evidence>
<comment type="cofactor">
    <cofactor evidence="1">
        <name>Zn(2+)</name>
        <dbReference type="ChEBI" id="CHEBI:29105"/>
    </cofactor>
</comment>
<dbReference type="InterPro" id="IPR036034">
    <property type="entry name" value="PDZ_sf"/>
</dbReference>
<dbReference type="EMBL" id="PEXI01000044">
    <property type="protein sequence ID" value="PIU24387.1"/>
    <property type="molecule type" value="Genomic_DNA"/>
</dbReference>
<evidence type="ECO:0000256" key="7">
    <source>
        <dbReference type="ARBA" id="ARBA00022833"/>
    </source>
</evidence>
<evidence type="ECO:0000256" key="2">
    <source>
        <dbReference type="ARBA" id="ARBA00004141"/>
    </source>
</evidence>
<keyword evidence="8 11" id="KW-1133">Transmembrane helix</keyword>
<dbReference type="GO" id="GO:0016020">
    <property type="term" value="C:membrane"/>
    <property type="evidence" value="ECO:0007669"/>
    <property type="project" value="UniProtKB-SubCell"/>
</dbReference>
<dbReference type="InterPro" id="IPR008915">
    <property type="entry name" value="Peptidase_M50"/>
</dbReference>
<evidence type="ECO:0000256" key="11">
    <source>
        <dbReference type="SAM" id="Phobius"/>
    </source>
</evidence>
<comment type="similarity">
    <text evidence="3">Belongs to the peptidase M50B family.</text>
</comment>
<dbReference type="Pfam" id="PF02163">
    <property type="entry name" value="Peptidase_M50"/>
    <property type="match status" value="1"/>
</dbReference>
<protein>
    <recommendedName>
        <fullName evidence="12">Peptidase M50 domain-containing protein</fullName>
    </recommendedName>
</protein>
<feature type="non-terminal residue" evidence="13">
    <location>
        <position position="268"/>
    </location>
</feature>
<evidence type="ECO:0000256" key="1">
    <source>
        <dbReference type="ARBA" id="ARBA00001947"/>
    </source>
</evidence>
<dbReference type="Proteomes" id="UP000229896">
    <property type="component" value="Unassembled WGS sequence"/>
</dbReference>
<evidence type="ECO:0000256" key="3">
    <source>
        <dbReference type="ARBA" id="ARBA00007931"/>
    </source>
</evidence>
<dbReference type="SUPFAM" id="SSF50156">
    <property type="entry name" value="PDZ domain-like"/>
    <property type="match status" value="1"/>
</dbReference>
<name>A0A2M6YCG4_9BACT</name>
<evidence type="ECO:0000256" key="9">
    <source>
        <dbReference type="ARBA" id="ARBA00023049"/>
    </source>
</evidence>
<evidence type="ECO:0000259" key="12">
    <source>
        <dbReference type="Pfam" id="PF02163"/>
    </source>
</evidence>
<keyword evidence="4" id="KW-0645">Protease</keyword>
<evidence type="ECO:0000256" key="6">
    <source>
        <dbReference type="ARBA" id="ARBA00022801"/>
    </source>
</evidence>
<feature type="domain" description="Peptidase M50" evidence="12">
    <location>
        <begin position="1"/>
        <end position="264"/>
    </location>
</feature>
<proteinExistence type="inferred from homology"/>
<feature type="transmembrane region" description="Helical" evidence="11">
    <location>
        <begin position="70"/>
        <end position="94"/>
    </location>
</feature>
<evidence type="ECO:0000256" key="8">
    <source>
        <dbReference type="ARBA" id="ARBA00022989"/>
    </source>
</evidence>
<keyword evidence="7" id="KW-0862">Zinc</keyword>
<keyword evidence="9" id="KW-0482">Metalloprotease</keyword>